<dbReference type="AlphaFoldDB" id="A0AAV4Y7A1"/>
<keyword evidence="4" id="KW-0788">Thiol protease</keyword>
<comment type="similarity">
    <text evidence="1">Belongs to the peptidase C1 family.</text>
</comment>
<dbReference type="EMBL" id="BPLR01001437">
    <property type="protein sequence ID" value="GIZ02321.1"/>
    <property type="molecule type" value="Genomic_DNA"/>
</dbReference>
<evidence type="ECO:0000259" key="8">
    <source>
        <dbReference type="SMART" id="SM00848"/>
    </source>
</evidence>
<dbReference type="InterPro" id="IPR013201">
    <property type="entry name" value="Prot_inhib_I29"/>
</dbReference>
<evidence type="ECO:0000256" key="3">
    <source>
        <dbReference type="ARBA" id="ARBA00022801"/>
    </source>
</evidence>
<reference evidence="9 10" key="1">
    <citation type="submission" date="2021-06" db="EMBL/GenBank/DDBJ databases">
        <title>Caerostris extrusa draft genome.</title>
        <authorList>
            <person name="Kono N."/>
            <person name="Arakawa K."/>
        </authorList>
    </citation>
    <scope>NUCLEOTIDE SEQUENCE [LARGE SCALE GENOMIC DNA]</scope>
</reference>
<proteinExistence type="inferred from homology"/>
<dbReference type="SMART" id="SM00645">
    <property type="entry name" value="Pept_C1"/>
    <property type="match status" value="1"/>
</dbReference>
<sequence>MYLNKTSKAPVHYIMKGYNTLTGSHFDKYELYYFDYVVGNVTDDDFEVKSSLKCRGFPSEPGVEAMVHVNPMLEFINNEDRHVHESFEDFKAKHGKTYSDEAEHEGRKTSTDKTIGLSYAVKLNHLADLYDHEIHTIRGLLPFSGLQRRKAFPQEEFPKSIPDAMDWRLFGAVTPVKDQAMCGSCWSFGTTGAVEGAYGLSSGAMKTNKLVRLSQQQLIDCSWNHLNNGCEGGLTFTSYEYIMATGGLATEEDYGSYLGEDGICHERKVPKTAVVKAYVNVTSGDVHALKQAIAKKGPVAVSIDASDKGFSFYSHGVYYNPDCKNGIDQLDHAVLAVGYGVMNGEPYWIVKNSWSTNWGNDGYVLMSQKNNNCGVATDASYVEM</sequence>
<dbReference type="InterPro" id="IPR039417">
    <property type="entry name" value="Peptidase_C1A_papain-like"/>
</dbReference>
<evidence type="ECO:0000256" key="6">
    <source>
        <dbReference type="ARBA" id="ARBA00023157"/>
    </source>
</evidence>
<keyword evidence="5" id="KW-0865">Zymogen</keyword>
<dbReference type="InterPro" id="IPR038765">
    <property type="entry name" value="Papain-like_cys_pep_sf"/>
</dbReference>
<protein>
    <submittedName>
        <fullName evidence="9">Counting factor associated protein D</fullName>
    </submittedName>
</protein>
<evidence type="ECO:0000256" key="2">
    <source>
        <dbReference type="ARBA" id="ARBA00022670"/>
    </source>
</evidence>
<dbReference type="InterPro" id="IPR025660">
    <property type="entry name" value="Pept_his_AS"/>
</dbReference>
<name>A0AAV4Y7A1_CAEEX</name>
<dbReference type="GO" id="GO:0006508">
    <property type="term" value="P:proteolysis"/>
    <property type="evidence" value="ECO:0007669"/>
    <property type="project" value="UniProtKB-KW"/>
</dbReference>
<dbReference type="CDD" id="cd02248">
    <property type="entry name" value="Peptidase_C1A"/>
    <property type="match status" value="1"/>
</dbReference>
<keyword evidence="2" id="KW-0645">Protease</keyword>
<feature type="domain" description="Peptidase C1A papain C-terminal" evidence="7">
    <location>
        <begin position="161"/>
        <end position="383"/>
    </location>
</feature>
<keyword evidence="3" id="KW-0378">Hydrolase</keyword>
<evidence type="ECO:0000256" key="4">
    <source>
        <dbReference type="ARBA" id="ARBA00022807"/>
    </source>
</evidence>
<keyword evidence="10" id="KW-1185">Reference proteome</keyword>
<dbReference type="PROSITE" id="PS00639">
    <property type="entry name" value="THIOL_PROTEASE_HIS"/>
    <property type="match status" value="1"/>
</dbReference>
<dbReference type="InterPro" id="IPR025661">
    <property type="entry name" value="Pept_asp_AS"/>
</dbReference>
<keyword evidence="6" id="KW-1015">Disulfide bond</keyword>
<evidence type="ECO:0000313" key="10">
    <source>
        <dbReference type="Proteomes" id="UP001054945"/>
    </source>
</evidence>
<dbReference type="Proteomes" id="UP001054945">
    <property type="component" value="Unassembled WGS sequence"/>
</dbReference>
<evidence type="ECO:0000256" key="5">
    <source>
        <dbReference type="ARBA" id="ARBA00023145"/>
    </source>
</evidence>
<dbReference type="PRINTS" id="PR00705">
    <property type="entry name" value="PAPAIN"/>
</dbReference>
<dbReference type="Gene3D" id="3.90.70.10">
    <property type="entry name" value="Cysteine proteinases"/>
    <property type="match status" value="1"/>
</dbReference>
<dbReference type="InterPro" id="IPR013128">
    <property type="entry name" value="Peptidase_C1A"/>
</dbReference>
<dbReference type="SMART" id="SM00848">
    <property type="entry name" value="Inhibitor_I29"/>
    <property type="match status" value="1"/>
</dbReference>
<dbReference type="InterPro" id="IPR000169">
    <property type="entry name" value="Pept_cys_AS"/>
</dbReference>
<evidence type="ECO:0000259" key="7">
    <source>
        <dbReference type="SMART" id="SM00645"/>
    </source>
</evidence>
<gene>
    <name evidence="9" type="primary">cfaD</name>
    <name evidence="9" type="ORF">CEXT_214121</name>
</gene>
<evidence type="ECO:0000313" key="9">
    <source>
        <dbReference type="EMBL" id="GIZ02321.1"/>
    </source>
</evidence>
<dbReference type="Pfam" id="PF00112">
    <property type="entry name" value="Peptidase_C1"/>
    <property type="match status" value="1"/>
</dbReference>
<dbReference type="PANTHER" id="PTHR12411">
    <property type="entry name" value="CYSTEINE PROTEASE FAMILY C1-RELATED"/>
    <property type="match status" value="1"/>
</dbReference>
<organism evidence="9 10">
    <name type="scientific">Caerostris extrusa</name>
    <name type="common">Bark spider</name>
    <name type="synonym">Caerostris bankana</name>
    <dbReference type="NCBI Taxonomy" id="172846"/>
    <lineage>
        <taxon>Eukaryota</taxon>
        <taxon>Metazoa</taxon>
        <taxon>Ecdysozoa</taxon>
        <taxon>Arthropoda</taxon>
        <taxon>Chelicerata</taxon>
        <taxon>Arachnida</taxon>
        <taxon>Araneae</taxon>
        <taxon>Araneomorphae</taxon>
        <taxon>Entelegynae</taxon>
        <taxon>Araneoidea</taxon>
        <taxon>Araneidae</taxon>
        <taxon>Caerostris</taxon>
    </lineage>
</organism>
<accession>A0AAV4Y7A1</accession>
<comment type="caution">
    <text evidence="9">The sequence shown here is derived from an EMBL/GenBank/DDBJ whole genome shotgun (WGS) entry which is preliminary data.</text>
</comment>
<evidence type="ECO:0000256" key="1">
    <source>
        <dbReference type="ARBA" id="ARBA00008455"/>
    </source>
</evidence>
<dbReference type="GO" id="GO:0008234">
    <property type="term" value="F:cysteine-type peptidase activity"/>
    <property type="evidence" value="ECO:0007669"/>
    <property type="project" value="UniProtKB-KW"/>
</dbReference>
<dbReference type="PROSITE" id="PS00139">
    <property type="entry name" value="THIOL_PROTEASE_CYS"/>
    <property type="match status" value="1"/>
</dbReference>
<dbReference type="FunFam" id="3.90.70.10:FF:000087">
    <property type="entry name" value="Counting factor associated protein D"/>
    <property type="match status" value="1"/>
</dbReference>
<dbReference type="SUPFAM" id="SSF54001">
    <property type="entry name" value="Cysteine proteinases"/>
    <property type="match status" value="1"/>
</dbReference>
<dbReference type="InterPro" id="IPR000668">
    <property type="entry name" value="Peptidase_C1A_C"/>
</dbReference>
<dbReference type="PROSITE" id="PS00640">
    <property type="entry name" value="THIOL_PROTEASE_ASN"/>
    <property type="match status" value="1"/>
</dbReference>
<feature type="domain" description="Cathepsin propeptide inhibitor" evidence="8">
    <location>
        <begin position="87"/>
        <end position="134"/>
    </location>
</feature>